<feature type="compositionally biased region" description="Basic residues" evidence="1">
    <location>
        <begin position="1"/>
        <end position="11"/>
    </location>
</feature>
<dbReference type="GO" id="GO:0008610">
    <property type="term" value="P:lipid biosynthetic process"/>
    <property type="evidence" value="ECO:0007669"/>
    <property type="project" value="InterPro"/>
</dbReference>
<gene>
    <name evidence="2" type="ORF">C1SCF055_LOCUS39193</name>
</gene>
<evidence type="ECO:0000313" key="5">
    <source>
        <dbReference type="Proteomes" id="UP001152797"/>
    </source>
</evidence>
<protein>
    <submittedName>
        <fullName evidence="4">Cephalosporin hydroxylase</fullName>
    </submittedName>
</protein>
<dbReference type="OrthoDB" id="186626at2759"/>
<feature type="region of interest" description="Disordered" evidence="1">
    <location>
        <begin position="1"/>
        <end position="26"/>
    </location>
</feature>
<dbReference type="InterPro" id="IPR029063">
    <property type="entry name" value="SAM-dependent_MTases_sf"/>
</dbReference>
<dbReference type="EMBL" id="CAMXCT030006268">
    <property type="protein sequence ID" value="CAL4801594.1"/>
    <property type="molecule type" value="Genomic_DNA"/>
</dbReference>
<feature type="compositionally biased region" description="Basic and acidic residues" evidence="1">
    <location>
        <begin position="12"/>
        <end position="26"/>
    </location>
</feature>
<accession>A0A9P1DRQ2</accession>
<keyword evidence="5" id="KW-1185">Reference proteome</keyword>
<dbReference type="Pfam" id="PF04989">
    <property type="entry name" value="RMNT_CmcI"/>
    <property type="match status" value="1"/>
</dbReference>
<sequence>MRSRWSRMAKRLRTEQAEEAKEQRHEEIAARVEAAVQDDSQERFVRLADREEDTDMSIDTLEAIYIGQARSSWKTVPLGKSAFDWQMYASLIEELQPRTIIDIGSWAGGSALFFADFGEMLAAERFQKVVSLDITLKSVRDRARQHPKIQFHECSTDRFQELFTDDFGAALPHPWLVSEDAHYHFDAVMERLHALLQPGDYLVVEDTSTQMHDWFEENNESKEEKSDAKKLQTAEAIRQLRNKKEILRIYCSEHADKYRCDTKYVDMFGYNVGKHWNSVLKRIA</sequence>
<dbReference type="Proteomes" id="UP001152797">
    <property type="component" value="Unassembled WGS sequence"/>
</dbReference>
<organism evidence="2">
    <name type="scientific">Cladocopium goreaui</name>
    <dbReference type="NCBI Taxonomy" id="2562237"/>
    <lineage>
        <taxon>Eukaryota</taxon>
        <taxon>Sar</taxon>
        <taxon>Alveolata</taxon>
        <taxon>Dinophyceae</taxon>
        <taxon>Suessiales</taxon>
        <taxon>Symbiodiniaceae</taxon>
        <taxon>Cladocopium</taxon>
    </lineage>
</organism>
<dbReference type="SUPFAM" id="SSF53335">
    <property type="entry name" value="S-adenosyl-L-methionine-dependent methyltransferases"/>
    <property type="match status" value="1"/>
</dbReference>
<dbReference type="EMBL" id="CAMXCT020006268">
    <property type="protein sequence ID" value="CAL1167657.1"/>
    <property type="molecule type" value="Genomic_DNA"/>
</dbReference>
<proteinExistence type="predicted"/>
<dbReference type="AlphaFoldDB" id="A0A9P1DRQ2"/>
<evidence type="ECO:0000313" key="4">
    <source>
        <dbReference type="EMBL" id="CAL4801594.1"/>
    </source>
</evidence>
<dbReference type="Gene3D" id="3.40.50.150">
    <property type="entry name" value="Vaccinia Virus protein VP39"/>
    <property type="match status" value="1"/>
</dbReference>
<dbReference type="GO" id="GO:0008168">
    <property type="term" value="F:methyltransferase activity"/>
    <property type="evidence" value="ECO:0007669"/>
    <property type="project" value="InterPro"/>
</dbReference>
<evidence type="ECO:0000313" key="2">
    <source>
        <dbReference type="EMBL" id="CAI4014282.1"/>
    </source>
</evidence>
<evidence type="ECO:0000256" key="1">
    <source>
        <dbReference type="SAM" id="MobiDB-lite"/>
    </source>
</evidence>
<reference evidence="3" key="2">
    <citation type="submission" date="2024-04" db="EMBL/GenBank/DDBJ databases">
        <authorList>
            <person name="Chen Y."/>
            <person name="Shah S."/>
            <person name="Dougan E. K."/>
            <person name="Thang M."/>
            <person name="Chan C."/>
        </authorList>
    </citation>
    <scope>NUCLEOTIDE SEQUENCE [LARGE SCALE GENOMIC DNA]</scope>
</reference>
<dbReference type="InterPro" id="IPR007072">
    <property type="entry name" value="RNMT_CmcI"/>
</dbReference>
<evidence type="ECO:0000313" key="3">
    <source>
        <dbReference type="EMBL" id="CAL1167657.1"/>
    </source>
</evidence>
<comment type="caution">
    <text evidence="2">The sequence shown here is derived from an EMBL/GenBank/DDBJ whole genome shotgun (WGS) entry which is preliminary data.</text>
</comment>
<reference evidence="2" key="1">
    <citation type="submission" date="2022-10" db="EMBL/GenBank/DDBJ databases">
        <authorList>
            <person name="Chen Y."/>
            <person name="Dougan E. K."/>
            <person name="Chan C."/>
            <person name="Rhodes N."/>
            <person name="Thang M."/>
        </authorList>
    </citation>
    <scope>NUCLEOTIDE SEQUENCE</scope>
</reference>
<dbReference type="EMBL" id="CAMXCT010006268">
    <property type="protein sequence ID" value="CAI4014282.1"/>
    <property type="molecule type" value="Genomic_DNA"/>
</dbReference>
<name>A0A9P1DRQ2_9DINO</name>